<evidence type="ECO:0000256" key="7">
    <source>
        <dbReference type="SAM" id="Phobius"/>
    </source>
</evidence>
<dbReference type="Proteomes" id="UP000515151">
    <property type="component" value="Chromosome 1"/>
</dbReference>
<evidence type="ECO:0000256" key="2">
    <source>
        <dbReference type="ARBA" id="ARBA00022692"/>
    </source>
</evidence>
<dbReference type="Pfam" id="PF06749">
    <property type="entry name" value="DUF1218"/>
    <property type="match status" value="1"/>
</dbReference>
<keyword evidence="5 7" id="KW-0472">Membrane</keyword>
<organism evidence="8 9">
    <name type="scientific">Punica granatum</name>
    <name type="common">Pomegranate</name>
    <dbReference type="NCBI Taxonomy" id="22663"/>
    <lineage>
        <taxon>Eukaryota</taxon>
        <taxon>Viridiplantae</taxon>
        <taxon>Streptophyta</taxon>
        <taxon>Embryophyta</taxon>
        <taxon>Tracheophyta</taxon>
        <taxon>Spermatophyta</taxon>
        <taxon>Magnoliopsida</taxon>
        <taxon>eudicotyledons</taxon>
        <taxon>Gunneridae</taxon>
        <taxon>Pentapetalae</taxon>
        <taxon>rosids</taxon>
        <taxon>malvids</taxon>
        <taxon>Myrtales</taxon>
        <taxon>Lythraceae</taxon>
        <taxon>Punica</taxon>
    </lineage>
</organism>
<dbReference type="InterPro" id="IPR009606">
    <property type="entry name" value="DEAL/Modifying_wall_lignin1/2"/>
</dbReference>
<keyword evidence="2 7" id="KW-0812">Transmembrane</keyword>
<dbReference type="PROSITE" id="PS51257">
    <property type="entry name" value="PROKAR_LIPOPROTEIN"/>
    <property type="match status" value="1"/>
</dbReference>
<accession>A0A6P8EGU9</accession>
<feature type="transmembrane region" description="Helical" evidence="7">
    <location>
        <begin position="142"/>
        <end position="164"/>
    </location>
</feature>
<evidence type="ECO:0000256" key="4">
    <source>
        <dbReference type="ARBA" id="ARBA00022989"/>
    </source>
</evidence>
<keyword evidence="4 7" id="KW-1133">Transmembrane helix</keyword>
<gene>
    <name evidence="9" type="primary">LOC116214431</name>
</gene>
<evidence type="ECO:0000256" key="3">
    <source>
        <dbReference type="ARBA" id="ARBA00022729"/>
    </source>
</evidence>
<keyword evidence="3" id="KW-0732">Signal</keyword>
<evidence type="ECO:0000256" key="6">
    <source>
        <dbReference type="ARBA" id="ARBA00029467"/>
    </source>
</evidence>
<proteinExistence type="inferred from homology"/>
<dbReference type="GO" id="GO:0012505">
    <property type="term" value="C:endomembrane system"/>
    <property type="evidence" value="ECO:0007669"/>
    <property type="project" value="UniProtKB-SubCell"/>
</dbReference>
<evidence type="ECO:0000256" key="5">
    <source>
        <dbReference type="ARBA" id="ARBA00023136"/>
    </source>
</evidence>
<feature type="transmembrane region" description="Helical" evidence="7">
    <location>
        <begin position="98"/>
        <end position="122"/>
    </location>
</feature>
<dbReference type="RefSeq" id="XP_031405699.1">
    <property type="nucleotide sequence ID" value="XM_031549839.1"/>
</dbReference>
<comment type="subcellular location">
    <subcellularLocation>
        <location evidence="1">Endomembrane system</location>
        <topology evidence="1">Multi-pass membrane protein</topology>
    </subcellularLocation>
</comment>
<dbReference type="GeneID" id="116214431"/>
<keyword evidence="8" id="KW-1185">Reference proteome</keyword>
<dbReference type="InterPro" id="IPR052222">
    <property type="entry name" value="DESIGUAL"/>
</dbReference>
<evidence type="ECO:0000313" key="8">
    <source>
        <dbReference type="Proteomes" id="UP000515151"/>
    </source>
</evidence>
<sequence>MQRSRFSLFLVFGATVVLLGLTSFVACMAAEIKKAKKKDLKLDGKLCYLPGSRAFMYGVIALVCLSAAQIIGNLAICKIIWSREKRSSYGKKNPIAPTVLLVLSWISYGLVILLLTGATSMSRRQGYGKGWLSGECYLVKDGAYIVSGVLVLVTVVFIISSAIITTRGIQNEQPQKI</sequence>
<evidence type="ECO:0000313" key="9">
    <source>
        <dbReference type="RefSeq" id="XP_031405699.1"/>
    </source>
</evidence>
<evidence type="ECO:0000256" key="1">
    <source>
        <dbReference type="ARBA" id="ARBA00004127"/>
    </source>
</evidence>
<dbReference type="PANTHER" id="PTHR31769">
    <property type="entry name" value="OS07G0462200 PROTEIN-RELATED"/>
    <property type="match status" value="1"/>
</dbReference>
<reference evidence="8" key="1">
    <citation type="journal article" date="2020" name="Plant Biotechnol. J.">
        <title>The pomegranate (Punica granatum L.) draft genome dissects genetic divergence between soft- and hard-seeded cultivars.</title>
        <authorList>
            <person name="Luo X."/>
            <person name="Li H."/>
            <person name="Wu Z."/>
            <person name="Yao W."/>
            <person name="Zhao P."/>
            <person name="Cao D."/>
            <person name="Yu H."/>
            <person name="Li K."/>
            <person name="Poudel K."/>
            <person name="Zhao D."/>
            <person name="Zhang F."/>
            <person name="Xia X."/>
            <person name="Chen L."/>
            <person name="Wang Q."/>
            <person name="Jing D."/>
            <person name="Cao S."/>
        </authorList>
    </citation>
    <scope>NUCLEOTIDE SEQUENCE [LARGE SCALE GENOMIC DNA]</scope>
    <source>
        <strain evidence="8">cv. Tunisia</strain>
    </source>
</reference>
<feature type="transmembrane region" description="Helical" evidence="7">
    <location>
        <begin position="53"/>
        <end position="77"/>
    </location>
</feature>
<name>A0A6P8EGU9_PUNGR</name>
<dbReference type="AlphaFoldDB" id="A0A6P8EGU9"/>
<comment type="similarity">
    <text evidence="6">Belongs to the DESIGUAL family.</text>
</comment>
<protein>
    <submittedName>
        <fullName evidence="9">Protein MODIFYING WALL LIGNIN-1-like</fullName>
    </submittedName>
</protein>
<dbReference type="OrthoDB" id="1877293at2759"/>
<reference evidence="9" key="2">
    <citation type="submission" date="2025-08" db="UniProtKB">
        <authorList>
            <consortium name="RefSeq"/>
        </authorList>
    </citation>
    <scope>IDENTIFICATION</scope>
    <source>
        <tissue evidence="9">Leaf</tissue>
    </source>
</reference>